<evidence type="ECO:0000313" key="1">
    <source>
        <dbReference type="EMBL" id="KAF7261185.1"/>
    </source>
</evidence>
<protein>
    <submittedName>
        <fullName evidence="1">Uncharacterized protein</fullName>
    </submittedName>
</protein>
<sequence>MQGPEVPFYGLQLRRSSSNDHREPFYDAGRRQAIIRSDFTYEVEDKRKPTVYPIDIDYFPLPLTLENMSHEISGESSYFFQPYCIESAEGTACLTAENKCVVIPICSWRSINNQLVPSELLMQSIGDMQLPSMKLEEAEVCSQLVCSILRIHNTQVAFLTSFDGTSMGERTRNAMRTFLSDEVAKTIN</sequence>
<name>A0A8S9Z192_9TREM</name>
<proteinExistence type="predicted"/>
<dbReference type="Proteomes" id="UP000822476">
    <property type="component" value="Unassembled WGS sequence"/>
</dbReference>
<reference evidence="1" key="1">
    <citation type="submission" date="2019-07" db="EMBL/GenBank/DDBJ databases">
        <title>Annotation for the trematode Paragonimus miyazaki's.</title>
        <authorList>
            <person name="Choi Y.-J."/>
        </authorList>
    </citation>
    <scope>NUCLEOTIDE SEQUENCE</scope>
    <source>
        <strain evidence="1">Japan</strain>
    </source>
</reference>
<dbReference type="EMBL" id="JTDE01000461">
    <property type="protein sequence ID" value="KAF7261185.1"/>
    <property type="molecule type" value="Genomic_DNA"/>
</dbReference>
<evidence type="ECO:0000313" key="2">
    <source>
        <dbReference type="Proteomes" id="UP000822476"/>
    </source>
</evidence>
<keyword evidence="2" id="KW-1185">Reference proteome</keyword>
<organism evidence="1 2">
    <name type="scientific">Paragonimus skrjabini miyazakii</name>
    <dbReference type="NCBI Taxonomy" id="59628"/>
    <lineage>
        <taxon>Eukaryota</taxon>
        <taxon>Metazoa</taxon>
        <taxon>Spiralia</taxon>
        <taxon>Lophotrochozoa</taxon>
        <taxon>Platyhelminthes</taxon>
        <taxon>Trematoda</taxon>
        <taxon>Digenea</taxon>
        <taxon>Plagiorchiida</taxon>
        <taxon>Troglotremata</taxon>
        <taxon>Troglotrematidae</taxon>
        <taxon>Paragonimus</taxon>
    </lineage>
</organism>
<accession>A0A8S9Z192</accession>
<dbReference type="OrthoDB" id="6278526at2759"/>
<comment type="caution">
    <text evidence="1">The sequence shown here is derived from an EMBL/GenBank/DDBJ whole genome shotgun (WGS) entry which is preliminary data.</text>
</comment>
<gene>
    <name evidence="1" type="ORF">EG68_01456</name>
</gene>
<dbReference type="AlphaFoldDB" id="A0A8S9Z192"/>